<accession>A0ACC1T1M1</accession>
<protein>
    <submittedName>
        <fullName evidence="1">Uncharacterized protein</fullName>
    </submittedName>
</protein>
<dbReference type="EMBL" id="JANHOG010000872">
    <property type="protein sequence ID" value="KAJ3550975.1"/>
    <property type="molecule type" value="Genomic_DNA"/>
</dbReference>
<sequence length="121" mass="14006">MNFTFMVTVPLLLSRIEDERSIVAGNNYPRMQAAISLTQELKVPATTECIRALEKVVEAELSSHAAKWQRLIDDITEIYEQAESPVSIDFGDFDNFKLMELTRIWQILFLFHRETHTNCTL</sequence>
<name>A0ACC1T1M1_9APHY</name>
<organism evidence="1 2">
    <name type="scientific">Phlebia brevispora</name>
    <dbReference type="NCBI Taxonomy" id="194682"/>
    <lineage>
        <taxon>Eukaryota</taxon>
        <taxon>Fungi</taxon>
        <taxon>Dikarya</taxon>
        <taxon>Basidiomycota</taxon>
        <taxon>Agaricomycotina</taxon>
        <taxon>Agaricomycetes</taxon>
        <taxon>Polyporales</taxon>
        <taxon>Meruliaceae</taxon>
        <taxon>Phlebia</taxon>
    </lineage>
</organism>
<proteinExistence type="predicted"/>
<evidence type="ECO:0000313" key="1">
    <source>
        <dbReference type="EMBL" id="KAJ3550975.1"/>
    </source>
</evidence>
<gene>
    <name evidence="1" type="ORF">NM688_g4959</name>
</gene>
<dbReference type="Proteomes" id="UP001148662">
    <property type="component" value="Unassembled WGS sequence"/>
</dbReference>
<keyword evidence="2" id="KW-1185">Reference proteome</keyword>
<evidence type="ECO:0000313" key="2">
    <source>
        <dbReference type="Proteomes" id="UP001148662"/>
    </source>
</evidence>
<reference evidence="1" key="1">
    <citation type="submission" date="2022-07" db="EMBL/GenBank/DDBJ databases">
        <title>Genome Sequence of Phlebia brevispora.</title>
        <authorList>
            <person name="Buettner E."/>
        </authorList>
    </citation>
    <scope>NUCLEOTIDE SEQUENCE</scope>
    <source>
        <strain evidence="1">MPL23</strain>
    </source>
</reference>
<comment type="caution">
    <text evidence="1">The sequence shown here is derived from an EMBL/GenBank/DDBJ whole genome shotgun (WGS) entry which is preliminary data.</text>
</comment>